<dbReference type="InterPro" id="IPR002347">
    <property type="entry name" value="SDR_fam"/>
</dbReference>
<dbReference type="Pfam" id="PF13561">
    <property type="entry name" value="adh_short_C2"/>
    <property type="match status" value="1"/>
</dbReference>
<dbReference type="PRINTS" id="PR00080">
    <property type="entry name" value="SDRFAMILY"/>
</dbReference>
<proteinExistence type="inferred from homology"/>
<accession>A0ABW4SFA9</accession>
<sequence length="262" mass="28316">MDLGLKDKVAFVSASSKGLGKGCALELAKEGAHVIISSRSEQDLIETKREIEEVAKGKVEYVVCDVTKHEDIRNAISFAKEKFGKVDILINNAGGPTAGDFSKMTDDDWYAAFELNLLSYIRFIREVLPEMKDQQHGRIINLASSSVKQPISGLILSNTFRPGVVGLSKTLSEELAPYNILVNTVSPGSIATDRLISLNQIRSEKTGLSVEEIEKNTKKGIPLGRYGDVSEFGKVVAFLASDAASYMTGSSILIDGGSVKSI</sequence>
<organism evidence="2 3">
    <name type="scientific">Sporosarcina siberiensis</name>
    <dbReference type="NCBI Taxonomy" id="1365606"/>
    <lineage>
        <taxon>Bacteria</taxon>
        <taxon>Bacillati</taxon>
        <taxon>Bacillota</taxon>
        <taxon>Bacilli</taxon>
        <taxon>Bacillales</taxon>
        <taxon>Caryophanaceae</taxon>
        <taxon>Sporosarcina</taxon>
    </lineage>
</organism>
<evidence type="ECO:0000256" key="1">
    <source>
        <dbReference type="ARBA" id="ARBA00006484"/>
    </source>
</evidence>
<comment type="similarity">
    <text evidence="1">Belongs to the short-chain dehydrogenases/reductases (SDR) family.</text>
</comment>
<evidence type="ECO:0000313" key="2">
    <source>
        <dbReference type="EMBL" id="MFD1928192.1"/>
    </source>
</evidence>
<protein>
    <submittedName>
        <fullName evidence="2">SDR family oxidoreductase</fullName>
    </submittedName>
</protein>
<dbReference type="Gene3D" id="3.40.50.720">
    <property type="entry name" value="NAD(P)-binding Rossmann-like Domain"/>
    <property type="match status" value="1"/>
</dbReference>
<dbReference type="RefSeq" id="WP_381537314.1">
    <property type="nucleotide sequence ID" value="NZ_JBHUGI010000024.1"/>
</dbReference>
<dbReference type="InterPro" id="IPR050259">
    <property type="entry name" value="SDR"/>
</dbReference>
<name>A0ABW4SFA9_9BACL</name>
<gene>
    <name evidence="2" type="ORF">ACFSFY_08985</name>
</gene>
<dbReference type="CDD" id="cd05344">
    <property type="entry name" value="BKR_like_SDR_like"/>
    <property type="match status" value="1"/>
</dbReference>
<dbReference type="PANTHER" id="PTHR42879">
    <property type="entry name" value="3-OXOACYL-(ACYL-CARRIER-PROTEIN) REDUCTASE"/>
    <property type="match status" value="1"/>
</dbReference>
<dbReference type="PRINTS" id="PR00081">
    <property type="entry name" value="GDHRDH"/>
</dbReference>
<dbReference type="Proteomes" id="UP001597218">
    <property type="component" value="Unassembled WGS sequence"/>
</dbReference>
<comment type="caution">
    <text evidence="2">The sequence shown here is derived from an EMBL/GenBank/DDBJ whole genome shotgun (WGS) entry which is preliminary data.</text>
</comment>
<dbReference type="SUPFAM" id="SSF51735">
    <property type="entry name" value="NAD(P)-binding Rossmann-fold domains"/>
    <property type="match status" value="1"/>
</dbReference>
<dbReference type="EMBL" id="JBHUGI010000024">
    <property type="protein sequence ID" value="MFD1928192.1"/>
    <property type="molecule type" value="Genomic_DNA"/>
</dbReference>
<reference evidence="3" key="1">
    <citation type="journal article" date="2019" name="Int. J. Syst. Evol. Microbiol.">
        <title>The Global Catalogue of Microorganisms (GCM) 10K type strain sequencing project: providing services to taxonomists for standard genome sequencing and annotation.</title>
        <authorList>
            <consortium name="The Broad Institute Genomics Platform"/>
            <consortium name="The Broad Institute Genome Sequencing Center for Infectious Disease"/>
            <person name="Wu L."/>
            <person name="Ma J."/>
        </authorList>
    </citation>
    <scope>NUCLEOTIDE SEQUENCE [LARGE SCALE GENOMIC DNA]</scope>
    <source>
        <strain evidence="3">CGMCC 4.7177</strain>
    </source>
</reference>
<dbReference type="InterPro" id="IPR036291">
    <property type="entry name" value="NAD(P)-bd_dom_sf"/>
</dbReference>
<keyword evidence="3" id="KW-1185">Reference proteome</keyword>
<dbReference type="PANTHER" id="PTHR42879:SF6">
    <property type="entry name" value="NADPH-DEPENDENT REDUCTASE BACG"/>
    <property type="match status" value="1"/>
</dbReference>
<evidence type="ECO:0000313" key="3">
    <source>
        <dbReference type="Proteomes" id="UP001597218"/>
    </source>
</evidence>